<dbReference type="SUPFAM" id="SSF46689">
    <property type="entry name" value="Homeodomain-like"/>
    <property type="match status" value="1"/>
</dbReference>
<name>A0ABU8P0P4_9CORY</name>
<dbReference type="InterPro" id="IPR039538">
    <property type="entry name" value="BetI_C"/>
</dbReference>
<dbReference type="InterPro" id="IPR001647">
    <property type="entry name" value="HTH_TetR"/>
</dbReference>
<keyword evidence="2" id="KW-0805">Transcription regulation</keyword>
<dbReference type="SUPFAM" id="SSF48498">
    <property type="entry name" value="Tetracyclin repressor-like, C-terminal domain"/>
    <property type="match status" value="1"/>
</dbReference>
<dbReference type="RefSeq" id="WP_337890218.1">
    <property type="nucleotide sequence ID" value="NZ_JBAHVI010000005.1"/>
</dbReference>
<evidence type="ECO:0000256" key="5">
    <source>
        <dbReference type="PROSITE-ProRule" id="PRU00335"/>
    </source>
</evidence>
<gene>
    <name evidence="7" type="ORF">V5S96_06180</name>
</gene>
<evidence type="ECO:0000313" key="8">
    <source>
        <dbReference type="Proteomes" id="UP001359781"/>
    </source>
</evidence>
<accession>A0ABU8P0P4</accession>
<dbReference type="Pfam" id="PF13977">
    <property type="entry name" value="TetR_C_6"/>
    <property type="match status" value="1"/>
</dbReference>
<evidence type="ECO:0000256" key="3">
    <source>
        <dbReference type="ARBA" id="ARBA00023125"/>
    </source>
</evidence>
<dbReference type="EMBL" id="JBAHVJ010000005">
    <property type="protein sequence ID" value="MEJ4099944.1"/>
    <property type="molecule type" value="Genomic_DNA"/>
</dbReference>
<sequence>MPARINAEERRSHVVQAGFMQVVAEGVEGLTLRKVAARAGLNIGSVRHFFDGHEDLLAAVAQEAGDRMGRRLAAYPPERLSGLEGEAAVDALQELIEQVLPVDAARREEAIVVVEFIRASRVRAVFAPAADRMARDLHRVIEDALSRVGAAERTRHVTAVIGGLTLDAVTPHGAPSVEEVRATLRGVLHLVVTA</sequence>
<keyword evidence="1" id="KW-0678">Repressor</keyword>
<organism evidence="7 8">
    <name type="scientific">Corynebacterium mastitidis</name>
    <dbReference type="NCBI Taxonomy" id="161890"/>
    <lineage>
        <taxon>Bacteria</taxon>
        <taxon>Bacillati</taxon>
        <taxon>Actinomycetota</taxon>
        <taxon>Actinomycetes</taxon>
        <taxon>Mycobacteriales</taxon>
        <taxon>Corynebacteriaceae</taxon>
        <taxon>Corynebacterium</taxon>
    </lineage>
</organism>
<dbReference type="Pfam" id="PF00440">
    <property type="entry name" value="TetR_N"/>
    <property type="match status" value="1"/>
</dbReference>
<dbReference type="InterPro" id="IPR036271">
    <property type="entry name" value="Tet_transcr_reg_TetR-rel_C_sf"/>
</dbReference>
<keyword evidence="4" id="KW-0804">Transcription</keyword>
<dbReference type="Proteomes" id="UP001359781">
    <property type="component" value="Unassembled WGS sequence"/>
</dbReference>
<evidence type="ECO:0000313" key="7">
    <source>
        <dbReference type="EMBL" id="MEJ4099944.1"/>
    </source>
</evidence>
<proteinExistence type="predicted"/>
<keyword evidence="8" id="KW-1185">Reference proteome</keyword>
<evidence type="ECO:0000256" key="4">
    <source>
        <dbReference type="ARBA" id="ARBA00023163"/>
    </source>
</evidence>
<reference evidence="7 8" key="1">
    <citation type="submission" date="2024-02" db="EMBL/GenBank/DDBJ databases">
        <title>Whole genome sequencing and characterization of Corynebacterium isolated from the ocular surface of dry eye disease sufferers.</title>
        <authorList>
            <person name="Naqvi M."/>
        </authorList>
    </citation>
    <scope>NUCLEOTIDE SEQUENCE [LARGE SCALE GENOMIC DNA]</scope>
    <source>
        <strain evidence="7 8">PCRF</strain>
    </source>
</reference>
<dbReference type="InterPro" id="IPR009057">
    <property type="entry name" value="Homeodomain-like_sf"/>
</dbReference>
<dbReference type="PROSITE" id="PS50977">
    <property type="entry name" value="HTH_TETR_2"/>
    <property type="match status" value="1"/>
</dbReference>
<feature type="domain" description="HTH tetR-type" evidence="6">
    <location>
        <begin position="8"/>
        <end position="68"/>
    </location>
</feature>
<keyword evidence="3 5" id="KW-0238">DNA-binding</keyword>
<dbReference type="Gene3D" id="1.10.357.10">
    <property type="entry name" value="Tetracycline Repressor, domain 2"/>
    <property type="match status" value="1"/>
</dbReference>
<evidence type="ECO:0000259" key="6">
    <source>
        <dbReference type="PROSITE" id="PS50977"/>
    </source>
</evidence>
<comment type="caution">
    <text evidence="7">The sequence shown here is derived from an EMBL/GenBank/DDBJ whole genome shotgun (WGS) entry which is preliminary data.</text>
</comment>
<feature type="DNA-binding region" description="H-T-H motif" evidence="5">
    <location>
        <begin position="31"/>
        <end position="50"/>
    </location>
</feature>
<protein>
    <submittedName>
        <fullName evidence="7">TetR family transcriptional regulator C-terminal domain-containing protein</fullName>
    </submittedName>
</protein>
<evidence type="ECO:0000256" key="1">
    <source>
        <dbReference type="ARBA" id="ARBA00022491"/>
    </source>
</evidence>
<evidence type="ECO:0000256" key="2">
    <source>
        <dbReference type="ARBA" id="ARBA00023015"/>
    </source>
</evidence>